<dbReference type="AlphaFoldDB" id="A0A650CS44"/>
<dbReference type="InterPro" id="IPR012340">
    <property type="entry name" value="NA-bd_OB-fold"/>
</dbReference>
<accession>A0A650CS44</accession>
<dbReference type="CDD" id="cd18086">
    <property type="entry name" value="HsC9orf114-like"/>
    <property type="match status" value="1"/>
</dbReference>
<dbReference type="SUPFAM" id="SSF75217">
    <property type="entry name" value="alpha/beta knot"/>
    <property type="match status" value="1"/>
</dbReference>
<sequence length="253" mass="29343">MFPYPRRKKLIVLLFISILDVESSLSEITIKLSYILRTLVEFRVSEVLWIYETEKERKEWRLIKEISDYALTPPYLKKYIPKRNSLSKVGLLQPLNIPSHQVSSEFIEGEIRMGKKGDFGLRCLYDYLDSDYVVVSDSLAKKVKPYPFYPYYKGFTSRLISYQQMLEKVTHSDNVIIASRSGANLSQVEDKIREVYEENGLYLVIGPPKHGVLRDLHDFKGFIVNFIPKQGVKDVRAEEALHASLALLNFILN</sequence>
<keyword evidence="2" id="KW-1185">Reference proteome</keyword>
<dbReference type="KEGG" id="sazo:D1868_02220"/>
<dbReference type="Gene3D" id="2.40.50.140">
    <property type="entry name" value="Nucleic acid-binding proteins"/>
    <property type="match status" value="1"/>
</dbReference>
<dbReference type="PANTHER" id="PTHR12150">
    <property type="entry name" value="CLASS IV SAM-BINDING METHYLTRANSFERASE-RELATED"/>
    <property type="match status" value="1"/>
</dbReference>
<reference evidence="1 2" key="1">
    <citation type="submission" date="2019-10" db="EMBL/GenBank/DDBJ databases">
        <title>Genome Sequences from Six Type Strain Members of the Archaeal Family Sulfolobaceae: Acidianus ambivalens, Acidianus infernus, Metallosphaera prunae, Stygiolobus azoricus, Sulfolobus metallicus, and Sulfurisphaera ohwakuensis.</title>
        <authorList>
            <person name="Counts J.A."/>
            <person name="Kelly R.M."/>
        </authorList>
    </citation>
    <scope>NUCLEOTIDE SEQUENCE [LARGE SCALE GENOMIC DNA]</scope>
    <source>
        <strain evidence="1 2">FC6</strain>
    </source>
</reference>
<dbReference type="EMBL" id="CP045483">
    <property type="protein sequence ID" value="QGR20472.1"/>
    <property type="molecule type" value="Genomic_DNA"/>
</dbReference>
<evidence type="ECO:0000313" key="1">
    <source>
        <dbReference type="EMBL" id="QGR20472.1"/>
    </source>
</evidence>
<gene>
    <name evidence="1" type="ORF">D1868_02220</name>
</gene>
<proteinExistence type="predicted"/>
<dbReference type="Proteomes" id="UP000423396">
    <property type="component" value="Chromosome"/>
</dbReference>
<protein>
    <recommendedName>
        <fullName evidence="3">RNA methyltransferase</fullName>
    </recommendedName>
</protein>
<dbReference type="OrthoDB" id="4144at2157"/>
<evidence type="ECO:0008006" key="3">
    <source>
        <dbReference type="Google" id="ProtNLM"/>
    </source>
</evidence>
<organism evidence="1 2">
    <name type="scientific">Stygiolobus azoricus</name>
    <dbReference type="NCBI Taxonomy" id="41675"/>
    <lineage>
        <taxon>Archaea</taxon>
        <taxon>Thermoproteota</taxon>
        <taxon>Thermoprotei</taxon>
        <taxon>Sulfolobales</taxon>
        <taxon>Sulfolobaceae</taxon>
        <taxon>Stygiolobus</taxon>
    </lineage>
</organism>
<dbReference type="PANTHER" id="PTHR12150:SF13">
    <property type="entry name" value="METHYLTRANSFERASE C9ORF114-RELATED"/>
    <property type="match status" value="1"/>
</dbReference>
<name>A0A650CS44_9CREN</name>
<dbReference type="Pfam" id="PF02598">
    <property type="entry name" value="Methyltrn_RNA_3"/>
    <property type="match status" value="1"/>
</dbReference>
<evidence type="ECO:0000313" key="2">
    <source>
        <dbReference type="Proteomes" id="UP000423396"/>
    </source>
</evidence>
<dbReference type="InterPro" id="IPR029028">
    <property type="entry name" value="Alpha/beta_knot_MTases"/>
</dbReference>
<dbReference type="InterPro" id="IPR029026">
    <property type="entry name" value="tRNA_m1G_MTases_N"/>
</dbReference>
<dbReference type="Gene3D" id="3.40.1280.10">
    <property type="match status" value="1"/>
</dbReference>
<dbReference type="InterPro" id="IPR003750">
    <property type="entry name" value="Put_MeTrfase-C9orf114-like"/>
</dbReference>